<dbReference type="AlphaFoldDB" id="A0A839TJU2"/>
<evidence type="ECO:0000313" key="1">
    <source>
        <dbReference type="EMBL" id="MBB3107743.1"/>
    </source>
</evidence>
<name>A0A839TJU2_9GAMM</name>
<protein>
    <recommendedName>
        <fullName evidence="3">Haloacid dehalogenase-like hydrolase</fullName>
    </recommendedName>
</protein>
<keyword evidence="2" id="KW-1185">Reference proteome</keyword>
<dbReference type="Pfam" id="PF12710">
    <property type="entry name" value="HAD"/>
    <property type="match status" value="1"/>
</dbReference>
<gene>
    <name evidence="1" type="ORF">FHS24_002275</name>
</gene>
<comment type="caution">
    <text evidence="1">The sequence shown here is derived from an EMBL/GenBank/DDBJ whole genome shotgun (WGS) entry which is preliminary data.</text>
</comment>
<reference evidence="1 2" key="1">
    <citation type="submission" date="2020-08" db="EMBL/GenBank/DDBJ databases">
        <title>Genomic Encyclopedia of Type Strains, Phase III (KMG-III): the genomes of soil and plant-associated and newly described type strains.</title>
        <authorList>
            <person name="Whitman W."/>
        </authorList>
    </citation>
    <scope>NUCLEOTIDE SEQUENCE [LARGE SCALE GENOMIC DNA]</scope>
    <source>
        <strain evidence="1 2">CECT 5885</strain>
    </source>
</reference>
<dbReference type="SUPFAM" id="SSF56784">
    <property type="entry name" value="HAD-like"/>
    <property type="match status" value="1"/>
</dbReference>
<organism evidence="1 2">
    <name type="scientific">Psychrobacter luti</name>
    <dbReference type="NCBI Taxonomy" id="198481"/>
    <lineage>
        <taxon>Bacteria</taxon>
        <taxon>Pseudomonadati</taxon>
        <taxon>Pseudomonadota</taxon>
        <taxon>Gammaproteobacteria</taxon>
        <taxon>Moraxellales</taxon>
        <taxon>Moraxellaceae</taxon>
        <taxon>Psychrobacter</taxon>
    </lineage>
</organism>
<proteinExistence type="predicted"/>
<evidence type="ECO:0000313" key="2">
    <source>
        <dbReference type="Proteomes" id="UP000588111"/>
    </source>
</evidence>
<dbReference type="InterPro" id="IPR023214">
    <property type="entry name" value="HAD_sf"/>
</dbReference>
<dbReference type="InterPro" id="IPR036412">
    <property type="entry name" value="HAD-like_sf"/>
</dbReference>
<dbReference type="Proteomes" id="UP000588111">
    <property type="component" value="Unassembled WGS sequence"/>
</dbReference>
<dbReference type="Gene3D" id="3.40.50.1000">
    <property type="entry name" value="HAD superfamily/HAD-like"/>
    <property type="match status" value="1"/>
</dbReference>
<dbReference type="Gene3D" id="1.20.1440.100">
    <property type="entry name" value="SG protein - dephosphorylation function"/>
    <property type="match status" value="1"/>
</dbReference>
<dbReference type="EMBL" id="JACHXL010000007">
    <property type="protein sequence ID" value="MBB3107743.1"/>
    <property type="molecule type" value="Genomic_DNA"/>
</dbReference>
<dbReference type="RefSeq" id="WP_183621196.1">
    <property type="nucleotide sequence ID" value="NZ_CAJHAH010000008.1"/>
</dbReference>
<evidence type="ECO:0008006" key="3">
    <source>
        <dbReference type="Google" id="ProtNLM"/>
    </source>
</evidence>
<accession>A0A839TJU2</accession>
<sequence>MNNNSNATLFITDVCGTLVYDDTTLCLLRVHFSQQPERQWRLPMLRALTAHLSPFRLGIAVIERLTGKHVLKHLLVRMLKDDTVSSLELNAEVYAQWLLDNRKVPAVWNVVTPAIKDKHIILASASLQPIVSALAKQLGVRFVASELESKDGVLTGRYKRDLTGLKSRALSNLIGIDLIDSSYDAISDNLTDRELLSGARRAYVVLHKASHKERWAGLTATYIRLS</sequence>